<gene>
    <name evidence="4" type="ORF">FRACYDRAFT_237775</name>
</gene>
<feature type="compositionally biased region" description="Acidic residues" evidence="3">
    <location>
        <begin position="184"/>
        <end position="193"/>
    </location>
</feature>
<dbReference type="PANTHER" id="PTHR24320:SF152">
    <property type="entry name" value="SHORT-CHAIN DEHYDROGENASE_REDUCTASE FAMILY PROTEIN"/>
    <property type="match status" value="1"/>
</dbReference>
<dbReference type="PANTHER" id="PTHR24320">
    <property type="entry name" value="RETINOL DEHYDROGENASE"/>
    <property type="match status" value="1"/>
</dbReference>
<dbReference type="InterPro" id="IPR036291">
    <property type="entry name" value="NAD(P)-bd_dom_sf"/>
</dbReference>
<feature type="region of interest" description="Disordered" evidence="3">
    <location>
        <begin position="168"/>
        <end position="198"/>
    </location>
</feature>
<evidence type="ECO:0000256" key="3">
    <source>
        <dbReference type="SAM" id="MobiDB-lite"/>
    </source>
</evidence>
<dbReference type="PRINTS" id="PR00081">
    <property type="entry name" value="GDHRDH"/>
</dbReference>
<protein>
    <submittedName>
        <fullName evidence="4">NAD(P)-binding protein</fullName>
    </submittedName>
</protein>
<evidence type="ECO:0000256" key="1">
    <source>
        <dbReference type="ARBA" id="ARBA00006484"/>
    </source>
</evidence>
<evidence type="ECO:0000313" key="5">
    <source>
        <dbReference type="Proteomes" id="UP000095751"/>
    </source>
</evidence>
<dbReference type="OrthoDB" id="160883at2759"/>
<dbReference type="KEGG" id="fcy:FRACYDRAFT_237775"/>
<organism evidence="4 5">
    <name type="scientific">Fragilariopsis cylindrus CCMP1102</name>
    <dbReference type="NCBI Taxonomy" id="635003"/>
    <lineage>
        <taxon>Eukaryota</taxon>
        <taxon>Sar</taxon>
        <taxon>Stramenopiles</taxon>
        <taxon>Ochrophyta</taxon>
        <taxon>Bacillariophyta</taxon>
        <taxon>Bacillariophyceae</taxon>
        <taxon>Bacillariophycidae</taxon>
        <taxon>Bacillariales</taxon>
        <taxon>Bacillariaceae</taxon>
        <taxon>Fragilariopsis</taxon>
    </lineage>
</organism>
<reference evidence="4 5" key="1">
    <citation type="submission" date="2016-09" db="EMBL/GenBank/DDBJ databases">
        <title>Extensive genetic diversity and differential bi-allelic expression allows diatom success in the polar Southern Ocean.</title>
        <authorList>
            <consortium name="DOE Joint Genome Institute"/>
            <person name="Mock T."/>
            <person name="Otillar R.P."/>
            <person name="Strauss J."/>
            <person name="Dupont C."/>
            <person name="Frickenhaus S."/>
            <person name="Maumus F."/>
            <person name="Mcmullan M."/>
            <person name="Sanges R."/>
            <person name="Schmutz J."/>
            <person name="Toseland A."/>
            <person name="Valas R."/>
            <person name="Veluchamy A."/>
            <person name="Ward B.J."/>
            <person name="Allen A."/>
            <person name="Barry K."/>
            <person name="Falciatore A."/>
            <person name="Ferrante M."/>
            <person name="Fortunato A.E."/>
            <person name="Gloeckner G."/>
            <person name="Gruber A."/>
            <person name="Hipkin R."/>
            <person name="Janech M."/>
            <person name="Kroth P."/>
            <person name="Leese F."/>
            <person name="Lindquist E."/>
            <person name="Lyon B.R."/>
            <person name="Martin J."/>
            <person name="Mayer C."/>
            <person name="Parker M."/>
            <person name="Quesneville H."/>
            <person name="Raymond J."/>
            <person name="Uhlig C."/>
            <person name="Valentin K.U."/>
            <person name="Worden A.Z."/>
            <person name="Armbrust E.V."/>
            <person name="Bowler C."/>
            <person name="Green B."/>
            <person name="Moulton V."/>
            <person name="Van Oosterhout C."/>
            <person name="Grigoriev I."/>
        </authorList>
    </citation>
    <scope>NUCLEOTIDE SEQUENCE [LARGE SCALE GENOMIC DNA]</scope>
    <source>
        <strain evidence="4 5">CCMP1102</strain>
    </source>
</reference>
<keyword evidence="2" id="KW-0560">Oxidoreductase</keyword>
<sequence>MTKYAIVTGASPCSIGFLAAKKLASPDYGYKVILACRNSQKGHEAEDLIRAADPSSEVIYMQLDLGSFASIRMFVDDVHKLDGGAIVDHPNQKSGSSSSLNILVNNAGIGWGQNTPFVETSDNLEEIVGVNHFGTFLLTQLLLDDLKRSEDGASIVIVSSSLHEYNERMTVDNKDTNNNSNNDGQDEEEDDNNNDNKKKLVLPNFPDGILQSKENYDGFKAYQVSKLCNLWFTYELQRRLDEEATMGSTTTTPSSSVIKVNAVSPGFIPTTGLTRRAGWKGIFFLNYILDPWRYIGMGRTRSPEDGAEVIVQAATTSDDDGGKYYTLPKGKESVITSIASSDESRDETKAKKLWELSLKTCRM</sequence>
<dbReference type="Pfam" id="PF00106">
    <property type="entry name" value="adh_short"/>
    <property type="match status" value="1"/>
</dbReference>
<dbReference type="EMBL" id="KV784357">
    <property type="protein sequence ID" value="OEU17359.1"/>
    <property type="molecule type" value="Genomic_DNA"/>
</dbReference>
<name>A0A1E7FGQ6_9STRA</name>
<accession>A0A1E7FGQ6</accession>
<proteinExistence type="inferred from homology"/>
<dbReference type="AlphaFoldDB" id="A0A1E7FGQ6"/>
<evidence type="ECO:0000256" key="2">
    <source>
        <dbReference type="ARBA" id="ARBA00023002"/>
    </source>
</evidence>
<dbReference type="InterPro" id="IPR002347">
    <property type="entry name" value="SDR_fam"/>
</dbReference>
<dbReference type="InParanoid" id="A0A1E7FGQ6"/>
<dbReference type="Gene3D" id="3.40.50.720">
    <property type="entry name" value="NAD(P)-binding Rossmann-like Domain"/>
    <property type="match status" value="1"/>
</dbReference>
<dbReference type="Proteomes" id="UP000095751">
    <property type="component" value="Unassembled WGS sequence"/>
</dbReference>
<dbReference type="GO" id="GO:0016491">
    <property type="term" value="F:oxidoreductase activity"/>
    <property type="evidence" value="ECO:0007669"/>
    <property type="project" value="UniProtKB-KW"/>
</dbReference>
<dbReference type="SUPFAM" id="SSF51735">
    <property type="entry name" value="NAD(P)-binding Rossmann-fold domains"/>
    <property type="match status" value="1"/>
</dbReference>
<evidence type="ECO:0000313" key="4">
    <source>
        <dbReference type="EMBL" id="OEU17359.1"/>
    </source>
</evidence>
<keyword evidence="5" id="KW-1185">Reference proteome</keyword>
<comment type="similarity">
    <text evidence="1">Belongs to the short-chain dehydrogenases/reductases (SDR) family.</text>
</comment>